<proteinExistence type="predicted"/>
<dbReference type="Proteomes" id="UP000749559">
    <property type="component" value="Unassembled WGS sequence"/>
</dbReference>
<protein>
    <submittedName>
        <fullName evidence="1">Uncharacterized protein</fullName>
    </submittedName>
</protein>
<name>A0A8S4PSP7_OWEFU</name>
<reference evidence="1" key="1">
    <citation type="submission" date="2022-03" db="EMBL/GenBank/DDBJ databases">
        <authorList>
            <person name="Martin C."/>
        </authorList>
    </citation>
    <scope>NUCLEOTIDE SEQUENCE</scope>
</reference>
<dbReference type="EMBL" id="CAIIXF020000009">
    <property type="protein sequence ID" value="CAH1794584.1"/>
    <property type="molecule type" value="Genomic_DNA"/>
</dbReference>
<accession>A0A8S4PSP7</accession>
<gene>
    <name evidence="1" type="ORF">OFUS_LOCUS19255</name>
</gene>
<comment type="caution">
    <text evidence="1">The sequence shown here is derived from an EMBL/GenBank/DDBJ whole genome shotgun (WGS) entry which is preliminary data.</text>
</comment>
<evidence type="ECO:0000313" key="1">
    <source>
        <dbReference type="EMBL" id="CAH1794584.1"/>
    </source>
</evidence>
<organism evidence="1 2">
    <name type="scientific">Owenia fusiformis</name>
    <name type="common">Polychaete worm</name>
    <dbReference type="NCBI Taxonomy" id="6347"/>
    <lineage>
        <taxon>Eukaryota</taxon>
        <taxon>Metazoa</taxon>
        <taxon>Spiralia</taxon>
        <taxon>Lophotrochozoa</taxon>
        <taxon>Annelida</taxon>
        <taxon>Polychaeta</taxon>
        <taxon>Sedentaria</taxon>
        <taxon>Canalipalpata</taxon>
        <taxon>Sabellida</taxon>
        <taxon>Oweniida</taxon>
        <taxon>Oweniidae</taxon>
        <taxon>Owenia</taxon>
    </lineage>
</organism>
<evidence type="ECO:0000313" key="2">
    <source>
        <dbReference type="Proteomes" id="UP000749559"/>
    </source>
</evidence>
<dbReference type="AlphaFoldDB" id="A0A8S4PSP7"/>
<sequence>METKYMYLSSSQKLNKFTIPLHTLCRWSLWEIFGVATSSPSHYTPYADGAYGKYLVWQQVHHPITHPMQTEPMGNIWCGNQFTIPLHTLCRRSLWEIFGVATSSPSHYTPYVDGAYRNIWCGNKFTIPLHTLCRQSLWEIFGVAGMRVWCRGKSHF</sequence>
<keyword evidence="2" id="KW-1185">Reference proteome</keyword>